<dbReference type="EMBL" id="JACXVP010000009">
    <property type="protein sequence ID" value="KAG5585551.1"/>
    <property type="molecule type" value="Genomic_DNA"/>
</dbReference>
<evidence type="ECO:0000313" key="5">
    <source>
        <dbReference type="EMBL" id="KAG5585551.1"/>
    </source>
</evidence>
<keyword evidence="3" id="KW-0677">Repeat</keyword>
<dbReference type="GO" id="GO:0003714">
    <property type="term" value="F:transcription corepressor activity"/>
    <property type="evidence" value="ECO:0007669"/>
    <property type="project" value="InterPro"/>
</dbReference>
<gene>
    <name evidence="5" type="ORF">H5410_045985</name>
</gene>
<protein>
    <submittedName>
        <fullName evidence="5">Uncharacterized protein</fullName>
    </submittedName>
</protein>
<evidence type="ECO:0000313" key="6">
    <source>
        <dbReference type="Proteomes" id="UP000824120"/>
    </source>
</evidence>
<name>A0A9J5XD73_SOLCO</name>
<dbReference type="AlphaFoldDB" id="A0A9J5XD73"/>
<keyword evidence="2" id="KW-0853">WD repeat</keyword>
<dbReference type="Gene3D" id="2.130.10.10">
    <property type="entry name" value="YVTN repeat-like/Quinoprotein amine dehydrogenase"/>
    <property type="match status" value="1"/>
</dbReference>
<reference evidence="5 6" key="1">
    <citation type="submission" date="2020-09" db="EMBL/GenBank/DDBJ databases">
        <title>De no assembly of potato wild relative species, Solanum commersonii.</title>
        <authorList>
            <person name="Cho K."/>
        </authorList>
    </citation>
    <scope>NUCLEOTIDE SEQUENCE [LARGE SCALE GENOMIC DNA]</scope>
    <source>
        <strain evidence="5">LZ3.2</strain>
        <tissue evidence="5">Leaf</tissue>
    </source>
</reference>
<dbReference type="GO" id="GO:0006357">
    <property type="term" value="P:regulation of transcription by RNA polymerase II"/>
    <property type="evidence" value="ECO:0007669"/>
    <property type="project" value="TreeGrafter"/>
</dbReference>
<evidence type="ECO:0000256" key="4">
    <source>
        <dbReference type="ARBA" id="ARBA00023242"/>
    </source>
</evidence>
<dbReference type="InterPro" id="IPR015943">
    <property type="entry name" value="WD40/YVTN_repeat-like_dom_sf"/>
</dbReference>
<evidence type="ECO:0000256" key="3">
    <source>
        <dbReference type="ARBA" id="ARBA00022737"/>
    </source>
</evidence>
<dbReference type="InterPro" id="IPR045183">
    <property type="entry name" value="Ebi-like"/>
</dbReference>
<dbReference type="OrthoDB" id="1367865at2759"/>
<sequence>MKSMLLSGTPLIPYRLHALKIPQLSQLWSMKKDACLHDFKEHRKEISTIKWSPTGASTSNTN</sequence>
<proteinExistence type="predicted"/>
<comment type="subcellular location">
    <subcellularLocation>
        <location evidence="1">Nucleus</location>
    </subcellularLocation>
</comment>
<dbReference type="Proteomes" id="UP000824120">
    <property type="component" value="Chromosome 9"/>
</dbReference>
<evidence type="ECO:0000256" key="1">
    <source>
        <dbReference type="ARBA" id="ARBA00004123"/>
    </source>
</evidence>
<keyword evidence="4" id="KW-0539">Nucleus</keyword>
<dbReference type="PANTHER" id="PTHR22846">
    <property type="entry name" value="WD40 REPEAT PROTEIN"/>
    <property type="match status" value="1"/>
</dbReference>
<keyword evidence="6" id="KW-1185">Reference proteome</keyword>
<evidence type="ECO:0000256" key="2">
    <source>
        <dbReference type="ARBA" id="ARBA00022574"/>
    </source>
</evidence>
<dbReference type="PANTHER" id="PTHR22846:SF67">
    <property type="entry name" value="F-BOX-LIKE_WD REPEAT-CONTAINING PROTEIN TBL1XR1 ISOFORM X1"/>
    <property type="match status" value="1"/>
</dbReference>
<dbReference type="GO" id="GO:0000118">
    <property type="term" value="C:histone deacetylase complex"/>
    <property type="evidence" value="ECO:0007669"/>
    <property type="project" value="TreeGrafter"/>
</dbReference>
<organism evidence="5 6">
    <name type="scientific">Solanum commersonii</name>
    <name type="common">Commerson's wild potato</name>
    <name type="synonym">Commerson's nightshade</name>
    <dbReference type="NCBI Taxonomy" id="4109"/>
    <lineage>
        <taxon>Eukaryota</taxon>
        <taxon>Viridiplantae</taxon>
        <taxon>Streptophyta</taxon>
        <taxon>Embryophyta</taxon>
        <taxon>Tracheophyta</taxon>
        <taxon>Spermatophyta</taxon>
        <taxon>Magnoliopsida</taxon>
        <taxon>eudicotyledons</taxon>
        <taxon>Gunneridae</taxon>
        <taxon>Pentapetalae</taxon>
        <taxon>asterids</taxon>
        <taxon>lamiids</taxon>
        <taxon>Solanales</taxon>
        <taxon>Solanaceae</taxon>
        <taxon>Solanoideae</taxon>
        <taxon>Solaneae</taxon>
        <taxon>Solanum</taxon>
    </lineage>
</organism>
<comment type="caution">
    <text evidence="5">The sequence shown here is derived from an EMBL/GenBank/DDBJ whole genome shotgun (WGS) entry which is preliminary data.</text>
</comment>
<accession>A0A9J5XD73</accession>